<dbReference type="PANTHER" id="PTHR23319">
    <property type="entry name" value="GRAM DOMAIN CONTAINING 1B, ISOFORM E"/>
    <property type="match status" value="1"/>
</dbReference>
<accession>A0A1V9YNN7</accession>
<dbReference type="Proteomes" id="UP000243579">
    <property type="component" value="Unassembled WGS sequence"/>
</dbReference>
<dbReference type="Gene3D" id="1.20.1270.60">
    <property type="entry name" value="Arfaptin homology (AH) domain/BAR domain"/>
    <property type="match status" value="1"/>
</dbReference>
<dbReference type="OrthoDB" id="2162691at2759"/>
<dbReference type="InterPro" id="IPR031968">
    <property type="entry name" value="VASt"/>
</dbReference>
<dbReference type="PANTHER" id="PTHR23319:SF4">
    <property type="entry name" value="GRAM DOMAIN CONTAINING 1B, ISOFORM E"/>
    <property type="match status" value="1"/>
</dbReference>
<proteinExistence type="predicted"/>
<reference evidence="5 6" key="1">
    <citation type="journal article" date="2014" name="Genome Biol. Evol.">
        <title>The secreted proteins of Achlya hypogyna and Thraustotheca clavata identify the ancestral oomycete secretome and reveal gene acquisitions by horizontal gene transfer.</title>
        <authorList>
            <person name="Misner I."/>
            <person name="Blouin N."/>
            <person name="Leonard G."/>
            <person name="Richards T.A."/>
            <person name="Lane C.E."/>
        </authorList>
    </citation>
    <scope>NUCLEOTIDE SEQUENCE [LARGE SCALE GENOMIC DNA]</scope>
    <source>
        <strain evidence="5 6">ATCC 48635</strain>
    </source>
</reference>
<protein>
    <recommendedName>
        <fullName evidence="4">VASt domain-containing protein</fullName>
    </recommendedName>
</protein>
<dbReference type="STRING" id="1202772.A0A1V9YNN7"/>
<dbReference type="GO" id="GO:0140268">
    <property type="term" value="C:endoplasmic reticulum-plasma membrane contact site"/>
    <property type="evidence" value="ECO:0007669"/>
    <property type="project" value="TreeGrafter"/>
</dbReference>
<dbReference type="GO" id="GO:0005789">
    <property type="term" value="C:endoplasmic reticulum membrane"/>
    <property type="evidence" value="ECO:0007669"/>
    <property type="project" value="TreeGrafter"/>
</dbReference>
<comment type="subcellular location">
    <subcellularLocation>
        <location evidence="1">Membrane</location>
    </subcellularLocation>
</comment>
<dbReference type="InterPro" id="IPR027267">
    <property type="entry name" value="AH/BAR_dom_sf"/>
</dbReference>
<feature type="non-terminal residue" evidence="5">
    <location>
        <position position="1"/>
    </location>
</feature>
<dbReference type="GO" id="GO:0032934">
    <property type="term" value="F:sterol binding"/>
    <property type="evidence" value="ECO:0007669"/>
    <property type="project" value="TreeGrafter"/>
</dbReference>
<feature type="region of interest" description="Disordered" evidence="3">
    <location>
        <begin position="167"/>
        <end position="190"/>
    </location>
</feature>
<feature type="domain" description="VASt" evidence="4">
    <location>
        <begin position="561"/>
        <end position="728"/>
    </location>
</feature>
<evidence type="ECO:0000256" key="1">
    <source>
        <dbReference type="ARBA" id="ARBA00004370"/>
    </source>
</evidence>
<dbReference type="EMBL" id="JNBR01001450">
    <property type="protein sequence ID" value="OQR87304.1"/>
    <property type="molecule type" value="Genomic_DNA"/>
</dbReference>
<dbReference type="PROSITE" id="PS51778">
    <property type="entry name" value="VAST"/>
    <property type="match status" value="1"/>
</dbReference>
<dbReference type="InterPro" id="IPR051482">
    <property type="entry name" value="Cholesterol_transport"/>
</dbReference>
<dbReference type="GO" id="GO:0120015">
    <property type="term" value="F:sterol transfer activity"/>
    <property type="evidence" value="ECO:0007669"/>
    <property type="project" value="TreeGrafter"/>
</dbReference>
<keyword evidence="6" id="KW-1185">Reference proteome</keyword>
<name>A0A1V9YNN7_ACHHY</name>
<comment type="caution">
    <text evidence="5">The sequence shown here is derived from an EMBL/GenBank/DDBJ whole genome shotgun (WGS) entry which is preliminary data.</text>
</comment>
<evidence type="ECO:0000256" key="2">
    <source>
        <dbReference type="ARBA" id="ARBA00023136"/>
    </source>
</evidence>
<keyword evidence="2" id="KW-0472">Membrane</keyword>
<evidence type="ECO:0000259" key="4">
    <source>
        <dbReference type="PROSITE" id="PS51778"/>
    </source>
</evidence>
<dbReference type="SUPFAM" id="SSF103657">
    <property type="entry name" value="BAR/IMD domain-like"/>
    <property type="match status" value="1"/>
</dbReference>
<evidence type="ECO:0000313" key="6">
    <source>
        <dbReference type="Proteomes" id="UP000243579"/>
    </source>
</evidence>
<dbReference type="AlphaFoldDB" id="A0A1V9YNN7"/>
<evidence type="ECO:0000256" key="3">
    <source>
        <dbReference type="SAM" id="MobiDB-lite"/>
    </source>
</evidence>
<dbReference type="GO" id="GO:0032366">
    <property type="term" value="P:intracellular sterol transport"/>
    <property type="evidence" value="ECO:0007669"/>
    <property type="project" value="TreeGrafter"/>
</dbReference>
<organism evidence="5 6">
    <name type="scientific">Achlya hypogyna</name>
    <name type="common">Oomycete</name>
    <name type="synonym">Protoachlya hypogyna</name>
    <dbReference type="NCBI Taxonomy" id="1202772"/>
    <lineage>
        <taxon>Eukaryota</taxon>
        <taxon>Sar</taxon>
        <taxon>Stramenopiles</taxon>
        <taxon>Oomycota</taxon>
        <taxon>Saprolegniomycetes</taxon>
        <taxon>Saprolegniales</taxon>
        <taxon>Achlyaceae</taxon>
        <taxon>Achlya</taxon>
    </lineage>
</organism>
<dbReference type="SUPFAM" id="SSF50729">
    <property type="entry name" value="PH domain-like"/>
    <property type="match status" value="1"/>
</dbReference>
<gene>
    <name evidence="5" type="ORF">ACHHYP_09126</name>
</gene>
<dbReference type="Pfam" id="PF16016">
    <property type="entry name" value="VASt"/>
    <property type="match status" value="1"/>
</dbReference>
<sequence length="730" mass="79504">VHLSKATKDTVVLPNVADSRPVAWILHEAIRRCSQDHRAPALSGLYNMQSGAVLDLSAELHEVLPLHSRSKCVRLGAVSLSAKELPSNNDDSPFESFVKSIFSQDTTKEHVAPQPLEPVAPSLLECIAQLRAATVDELRAECGVTAGAAAVFSRQIDAFTASSTAFTPHEAVPDEASSSSTEENNVDDDADLPEAPILLAYTDDSPMFRRKLAEIDAAWPPLEDSFKRVLLAAKSVAAAGHCYLLTLTDLQTTLLQPLGSGDSCLEYLVSTAAAAWAPFGESCGGLADQHRSLLSALDTRFIEPLDSFLQTTLGTDRARHRRELNAAFFKLRGLALQAAHDGVGEGLVEAAAPTFERARLAMVQHVNVTFATALSRVLAMGQELSATCDALLVEDSGAGPQARWTALQTHCNALGQLQPRDPWAVDTGTIRGYLFLVARATGAKSRRWFYVEDDALWSLLEDRATPECIQSVLAACNVQASTEVPAFAHIRNGIVVTHRGEPVVLQADTAIYAARWREALGRRCGPPDVAPNQEPLAASRMANDAHPPLPSIELHKAPSRSFQPMASGPLEMSVAEFHARFVTCTRFTQDFLKRRRAREIVLSDWRAVGGGIFTRTRAMVLPVETALSKGVTRVQAIEMYQQRSEDEIEMHATDESLDVPYGSYFRVESKTRVVGTCARRCRVEMSMAVYFSKSTMFKGLIETACSDETKQSCAAMLHLMQAYASAKEDA</sequence>
<evidence type="ECO:0000313" key="5">
    <source>
        <dbReference type="EMBL" id="OQR87304.1"/>
    </source>
</evidence>
<dbReference type="GO" id="GO:0005886">
    <property type="term" value="C:plasma membrane"/>
    <property type="evidence" value="ECO:0007669"/>
    <property type="project" value="TreeGrafter"/>
</dbReference>